<reference evidence="1" key="1">
    <citation type="submission" date="2018-02" db="EMBL/GenBank/DDBJ databases">
        <title>Rhizophora mucronata_Transcriptome.</title>
        <authorList>
            <person name="Meera S.P."/>
            <person name="Sreeshan A."/>
            <person name="Augustine A."/>
        </authorList>
    </citation>
    <scope>NUCLEOTIDE SEQUENCE</scope>
    <source>
        <tissue evidence="1">Leaf</tissue>
    </source>
</reference>
<dbReference type="EMBL" id="GGEC01013676">
    <property type="protein sequence ID" value="MBW94159.1"/>
    <property type="molecule type" value="Transcribed_RNA"/>
</dbReference>
<name>A0A2P2JL36_RHIMU</name>
<sequence>MKYCCYLIDPETVKPGSESYTLSGKIKDCIQKPNRLIVVSYSIS</sequence>
<evidence type="ECO:0000313" key="1">
    <source>
        <dbReference type="EMBL" id="MBW94159.1"/>
    </source>
</evidence>
<dbReference type="AlphaFoldDB" id="A0A2P2JL36"/>
<accession>A0A2P2JL36</accession>
<protein>
    <submittedName>
        <fullName evidence="1">Uncharacterized protein</fullName>
    </submittedName>
</protein>
<organism evidence="1">
    <name type="scientific">Rhizophora mucronata</name>
    <name type="common">Asiatic mangrove</name>
    <dbReference type="NCBI Taxonomy" id="61149"/>
    <lineage>
        <taxon>Eukaryota</taxon>
        <taxon>Viridiplantae</taxon>
        <taxon>Streptophyta</taxon>
        <taxon>Embryophyta</taxon>
        <taxon>Tracheophyta</taxon>
        <taxon>Spermatophyta</taxon>
        <taxon>Magnoliopsida</taxon>
        <taxon>eudicotyledons</taxon>
        <taxon>Gunneridae</taxon>
        <taxon>Pentapetalae</taxon>
        <taxon>rosids</taxon>
        <taxon>fabids</taxon>
        <taxon>Malpighiales</taxon>
        <taxon>Rhizophoraceae</taxon>
        <taxon>Rhizophora</taxon>
    </lineage>
</organism>
<proteinExistence type="predicted"/>